<feature type="compositionally biased region" description="Pro residues" evidence="1">
    <location>
        <begin position="537"/>
        <end position="554"/>
    </location>
</feature>
<dbReference type="PROSITE" id="PS50011">
    <property type="entry name" value="PROTEIN_KINASE_DOM"/>
    <property type="match status" value="1"/>
</dbReference>
<feature type="transmembrane region" description="Helical" evidence="2">
    <location>
        <begin position="640"/>
        <end position="663"/>
    </location>
</feature>
<dbReference type="InterPro" id="IPR032048">
    <property type="entry name" value="TGase_elicitor"/>
</dbReference>
<keyword evidence="2" id="KW-1133">Transmembrane helix</keyword>
<dbReference type="PROSITE" id="PS00108">
    <property type="entry name" value="PROTEIN_KINASE_ST"/>
    <property type="match status" value="1"/>
</dbReference>
<feature type="region of interest" description="Disordered" evidence="1">
    <location>
        <begin position="479"/>
        <end position="605"/>
    </location>
</feature>
<dbReference type="GO" id="GO:0005576">
    <property type="term" value="C:extracellular region"/>
    <property type="evidence" value="ECO:0007669"/>
    <property type="project" value="InterPro"/>
</dbReference>
<dbReference type="Pfam" id="PF00069">
    <property type="entry name" value="Pkinase"/>
    <property type="match status" value="1"/>
</dbReference>
<evidence type="ECO:0000259" key="3">
    <source>
        <dbReference type="PROSITE" id="PS50011"/>
    </source>
</evidence>
<dbReference type="SMART" id="SM00220">
    <property type="entry name" value="S_TKc"/>
    <property type="match status" value="1"/>
</dbReference>
<dbReference type="Gene3D" id="1.10.510.10">
    <property type="entry name" value="Transferase(Phosphotransferase) domain 1"/>
    <property type="match status" value="1"/>
</dbReference>
<sequence length="999" mass="109427">MSIFSTSRVNLFLDAVRLELHDKRLTAALSGRIGFAPWSDSPWPSASDGINARWGGRDEPSPAEKFAIAFGLDVQSFVDSMSRVSGVDSSTSGLECLRSDGRSACPGDLVCGVRRGSSRGRCISPSAGLQDAWGRAAMEVDLPPCPVEKNGVTFSPRDLQALVSQFYFISNRRSLRMHNMDPRDVMRFGREYRYACVNHPFRHFYITDEGVCHDITPAVFHEVLLSSVGMAQASLLVRWSSHSYFVPVQGYRIREHRALSTAEAVREFGRSFQSNFTAVENVASRASVVTMEIDWINLSLEPQQDSALSVVRTTLKYVVEVWMDRETTGGAWLPTAVGPLSFVPVSLELISPLTLEEDAESGLTSERLDQLLHAYVQRCDSSADQRNRPCNRTPVDVVLAKEAQHVKRCELATGYSFSSLKPIEDTAFMLLCREKDCIHVVDQLRRVEFQDCVFPGGFSLASLLSKAAGTCINYSFSRINGTSPQRTRPPPVEPSGDTDSFESVPAQTRAPRPTQTKRNTRAPIVDDGSKLDGSTPLEPPPLAPVPMISLPPPASHDHISIAPASRPPAALPQPASSASKWPTPDSAETQSSARTASAPSSPPIFASTIEPAVRGTFHFTPLPSLPPGIGALRVLSEEDAWFIVASGFIALSVLLIEAVVLIFRWKTRQQDKRIRRRTRPRNLNPTTSGTLLPGVSLWAESVLLDRYIPTTHIHDVRVLGGGAFGVVFLVRLQNRQLAASKRLATSQRHDSDVQQQLIDEIKVAATLEHPNVVALIGASWTTRADVQAVFEFMPLGDLRSRLETTEQAPWDRPKLLLALDVAYALAYLHSQRPTALVHRDIKSSNVLLRCERSRVRAKLSDFGVCREVSSNASMTTPVGTSRWLAPEIILGRATFDTSCDVYAFGVVLSELDTHRVPFSELTGADGAPLPTVAVLQKVAHERAQPSLAATCPEALASLARQCMAYDAADRPSASAVCKALLVICREPLDGEGDRELMQT</sequence>
<accession>A0AAD5Q255</accession>
<feature type="domain" description="Protein kinase" evidence="3">
    <location>
        <begin position="713"/>
        <end position="982"/>
    </location>
</feature>
<dbReference type="Gene3D" id="3.30.40.240">
    <property type="entry name" value="Transglutaminase elicitor, body domain"/>
    <property type="match status" value="1"/>
</dbReference>
<evidence type="ECO:0000313" key="4">
    <source>
        <dbReference type="EMBL" id="KAJ0392201.1"/>
    </source>
</evidence>
<dbReference type="GO" id="GO:0016755">
    <property type="term" value="F:aminoacyltransferase activity"/>
    <property type="evidence" value="ECO:0007669"/>
    <property type="project" value="InterPro"/>
</dbReference>
<dbReference type="InterPro" id="IPR011009">
    <property type="entry name" value="Kinase-like_dom_sf"/>
</dbReference>
<dbReference type="InterPro" id="IPR000719">
    <property type="entry name" value="Prot_kinase_dom"/>
</dbReference>
<keyword evidence="5" id="KW-1185">Reference proteome</keyword>
<dbReference type="GO" id="GO:0004674">
    <property type="term" value="F:protein serine/threonine kinase activity"/>
    <property type="evidence" value="ECO:0007669"/>
    <property type="project" value="TreeGrafter"/>
</dbReference>
<gene>
    <name evidence="4" type="ORF">P43SY_008734</name>
</gene>
<keyword evidence="2" id="KW-0472">Membrane</keyword>
<evidence type="ECO:0000256" key="2">
    <source>
        <dbReference type="SAM" id="Phobius"/>
    </source>
</evidence>
<dbReference type="InterPro" id="IPR036470">
    <property type="entry name" value="Elicitin_sf"/>
</dbReference>
<organism evidence="4 5">
    <name type="scientific">Pythium insidiosum</name>
    <name type="common">Pythiosis disease agent</name>
    <dbReference type="NCBI Taxonomy" id="114742"/>
    <lineage>
        <taxon>Eukaryota</taxon>
        <taxon>Sar</taxon>
        <taxon>Stramenopiles</taxon>
        <taxon>Oomycota</taxon>
        <taxon>Peronosporomycetes</taxon>
        <taxon>Pythiales</taxon>
        <taxon>Pythiaceae</taxon>
        <taxon>Pythium</taxon>
    </lineage>
</organism>
<dbReference type="EMBL" id="JAKCXM010000692">
    <property type="protein sequence ID" value="KAJ0392201.1"/>
    <property type="molecule type" value="Genomic_DNA"/>
</dbReference>
<dbReference type="AlphaFoldDB" id="A0AAD5Q255"/>
<feature type="compositionally biased region" description="Low complexity" evidence="1">
    <location>
        <begin position="591"/>
        <end position="605"/>
    </location>
</feature>
<dbReference type="SUPFAM" id="SSF48647">
    <property type="entry name" value="Fungal elicitin"/>
    <property type="match status" value="1"/>
</dbReference>
<keyword evidence="2" id="KW-0812">Transmembrane</keyword>
<evidence type="ECO:0000313" key="5">
    <source>
        <dbReference type="Proteomes" id="UP001209570"/>
    </source>
</evidence>
<dbReference type="Proteomes" id="UP001209570">
    <property type="component" value="Unassembled WGS sequence"/>
</dbReference>
<dbReference type="InterPro" id="IPR051681">
    <property type="entry name" value="Ser/Thr_Kinases-Pseudokinases"/>
</dbReference>
<dbReference type="PANTHER" id="PTHR44329:SF214">
    <property type="entry name" value="PROTEIN KINASE DOMAIN-CONTAINING PROTEIN"/>
    <property type="match status" value="1"/>
</dbReference>
<name>A0AAD5Q255_PYTIN</name>
<dbReference type="SUPFAM" id="SSF56112">
    <property type="entry name" value="Protein kinase-like (PK-like)"/>
    <property type="match status" value="1"/>
</dbReference>
<dbReference type="Pfam" id="PF16683">
    <property type="entry name" value="TGase_elicitor"/>
    <property type="match status" value="1"/>
</dbReference>
<evidence type="ECO:0000256" key="1">
    <source>
        <dbReference type="SAM" id="MobiDB-lite"/>
    </source>
</evidence>
<proteinExistence type="predicted"/>
<dbReference type="GO" id="GO:0005524">
    <property type="term" value="F:ATP binding"/>
    <property type="evidence" value="ECO:0007669"/>
    <property type="project" value="InterPro"/>
</dbReference>
<protein>
    <recommendedName>
        <fullName evidence="3">Protein kinase domain-containing protein</fullName>
    </recommendedName>
</protein>
<comment type="caution">
    <text evidence="4">The sequence shown here is derived from an EMBL/GenBank/DDBJ whole genome shotgun (WGS) entry which is preliminary data.</text>
</comment>
<dbReference type="InterPro" id="IPR008271">
    <property type="entry name" value="Ser/Thr_kinase_AS"/>
</dbReference>
<reference evidence="4" key="1">
    <citation type="submission" date="2021-12" db="EMBL/GenBank/DDBJ databases">
        <title>Prjna785345.</title>
        <authorList>
            <person name="Rujirawat T."/>
            <person name="Krajaejun T."/>
        </authorList>
    </citation>
    <scope>NUCLEOTIDE SEQUENCE</scope>
    <source>
        <strain evidence="4">Pi057C3</strain>
    </source>
</reference>
<dbReference type="PANTHER" id="PTHR44329">
    <property type="entry name" value="SERINE/THREONINE-PROTEIN KINASE TNNI3K-RELATED"/>
    <property type="match status" value="1"/>
</dbReference>